<dbReference type="EMBL" id="AAEW02000007">
    <property type="protein sequence ID" value="EAT15915.1"/>
    <property type="molecule type" value="Genomic_DNA"/>
</dbReference>
<dbReference type="SUPFAM" id="SSF56300">
    <property type="entry name" value="Metallo-dependent phosphatases"/>
    <property type="match status" value="1"/>
</dbReference>
<keyword evidence="2" id="KW-0479">Metal-binding</keyword>
<dbReference type="GO" id="GO:0016787">
    <property type="term" value="F:hydrolase activity"/>
    <property type="evidence" value="ECO:0007669"/>
    <property type="project" value="UniProtKB-UniRule"/>
</dbReference>
<evidence type="ECO:0000256" key="2">
    <source>
        <dbReference type="RuleBase" id="RU362039"/>
    </source>
</evidence>
<dbReference type="Proteomes" id="UP000005695">
    <property type="component" value="Unassembled WGS sequence"/>
</dbReference>
<sequence>MKKIAVLSDTHFNTLSEATALVEHLLTSCFSSVDAVIHAGDLVHPELGLLFDGLPFYSVQGNMDCSQPGVPLQRILTIESWRIGVVHGWGPKDDLEQRMLEHFAPAHLDCLIYGHSHHPICHRVGGILVVNPGSAADRRSEPWHSVALLHVGETLEAEIINIDAL</sequence>
<comment type="cofactor">
    <cofactor evidence="2">
        <name>a divalent metal cation</name>
        <dbReference type="ChEBI" id="CHEBI:60240"/>
    </cofactor>
</comment>
<dbReference type="NCBIfam" id="TIGR00040">
    <property type="entry name" value="yfcE"/>
    <property type="match status" value="1"/>
</dbReference>
<keyword evidence="5" id="KW-1185">Reference proteome</keyword>
<dbReference type="InterPro" id="IPR029052">
    <property type="entry name" value="Metallo-depent_PP-like"/>
</dbReference>
<reference evidence="4" key="2">
    <citation type="submission" date="2006-05" db="EMBL/GenBank/DDBJ databases">
        <title>Sequencing of the draft genome and assembly of Desulfuromonas acetoxidans DSM 684.</title>
        <authorList>
            <consortium name="US DOE Joint Genome Institute (JGI-PGF)"/>
            <person name="Copeland A."/>
            <person name="Lucas S."/>
            <person name="Lapidus A."/>
            <person name="Barry K."/>
            <person name="Detter J.C."/>
            <person name="Glavina del Rio T."/>
            <person name="Hammon N."/>
            <person name="Israni S."/>
            <person name="Dalin E."/>
            <person name="Tice H."/>
            <person name="Bruce D."/>
            <person name="Pitluck S."/>
            <person name="Richardson P."/>
        </authorList>
    </citation>
    <scope>NUCLEOTIDE SEQUENCE [LARGE SCALE GENOMIC DNA]</scope>
    <source>
        <strain evidence="4">DSM 684</strain>
    </source>
</reference>
<feature type="domain" description="Calcineurin-like phosphoesterase" evidence="3">
    <location>
        <begin position="3"/>
        <end position="152"/>
    </location>
</feature>
<comment type="similarity">
    <text evidence="1 2">Belongs to the metallophosphoesterase superfamily. YfcE family.</text>
</comment>
<reference evidence="4" key="1">
    <citation type="submission" date="2006-05" db="EMBL/GenBank/DDBJ databases">
        <title>Annotation of the draft genome assembly of Desulfuromonas acetoxidans DSM 684.</title>
        <authorList>
            <consortium name="US DOE Joint Genome Institute (JGI-ORNL)"/>
            <person name="Larimer F."/>
            <person name="Land M."/>
            <person name="Hauser L."/>
        </authorList>
    </citation>
    <scope>NUCLEOTIDE SEQUENCE [LARGE SCALE GENOMIC DNA]</scope>
    <source>
        <strain evidence="4">DSM 684</strain>
    </source>
</reference>
<protein>
    <recommendedName>
        <fullName evidence="2">Phosphoesterase</fullName>
        <ecNumber evidence="2">3.1.4.-</ecNumber>
    </recommendedName>
</protein>
<proteinExistence type="inferred from homology"/>
<evidence type="ECO:0000313" key="4">
    <source>
        <dbReference type="EMBL" id="EAT15915.1"/>
    </source>
</evidence>
<name>Q1K0M6_DESA6</name>
<dbReference type="PANTHER" id="PTHR11124">
    <property type="entry name" value="VACUOLAR SORTING PROTEIN VPS29"/>
    <property type="match status" value="1"/>
</dbReference>
<dbReference type="InterPro" id="IPR024654">
    <property type="entry name" value="Calcineurin-like_PHP_lpxH"/>
</dbReference>
<accession>Q1K0M6</accession>
<dbReference type="Pfam" id="PF12850">
    <property type="entry name" value="Metallophos_2"/>
    <property type="match status" value="1"/>
</dbReference>
<organism evidence="4 5">
    <name type="scientific">Desulfuromonas acetoxidans (strain DSM 684 / 11070)</name>
    <dbReference type="NCBI Taxonomy" id="281689"/>
    <lineage>
        <taxon>Bacteria</taxon>
        <taxon>Pseudomonadati</taxon>
        <taxon>Thermodesulfobacteriota</taxon>
        <taxon>Desulfuromonadia</taxon>
        <taxon>Desulfuromonadales</taxon>
        <taxon>Desulfuromonadaceae</taxon>
        <taxon>Desulfuromonas</taxon>
    </lineage>
</organism>
<dbReference type="Gene3D" id="3.60.21.10">
    <property type="match status" value="1"/>
</dbReference>
<evidence type="ECO:0000313" key="5">
    <source>
        <dbReference type="Proteomes" id="UP000005695"/>
    </source>
</evidence>
<dbReference type="RefSeq" id="WP_005999688.1">
    <property type="nucleotide sequence ID" value="NZ_AAEW02000007.1"/>
</dbReference>
<dbReference type="OrthoDB" id="9785951at2"/>
<dbReference type="InterPro" id="IPR000979">
    <property type="entry name" value="Phosphodiesterase_MJ0936/Vps29"/>
</dbReference>
<dbReference type="GO" id="GO:0046872">
    <property type="term" value="F:metal ion binding"/>
    <property type="evidence" value="ECO:0007669"/>
    <property type="project" value="UniProtKB-KW"/>
</dbReference>
<evidence type="ECO:0000259" key="3">
    <source>
        <dbReference type="Pfam" id="PF12850"/>
    </source>
</evidence>
<evidence type="ECO:0000256" key="1">
    <source>
        <dbReference type="ARBA" id="ARBA00008950"/>
    </source>
</evidence>
<dbReference type="AlphaFoldDB" id="Q1K0M6"/>
<comment type="caution">
    <text evidence="4">The sequence shown here is derived from an EMBL/GenBank/DDBJ whole genome shotgun (WGS) entry which is preliminary data.</text>
</comment>
<dbReference type="EC" id="3.1.4.-" evidence="2"/>
<gene>
    <name evidence="4" type="ORF">Dace_2215</name>
</gene>